<evidence type="ECO:0000313" key="5">
    <source>
        <dbReference type="EMBL" id="SJM91393.1"/>
    </source>
</evidence>
<feature type="chain" id="PRO_5012526210" evidence="3">
    <location>
        <begin position="20"/>
        <end position="625"/>
    </location>
</feature>
<dbReference type="GO" id="GO:0043708">
    <property type="term" value="P:cell adhesion involved in biofilm formation"/>
    <property type="evidence" value="ECO:0007669"/>
    <property type="project" value="InterPro"/>
</dbReference>
<sequence length="625" mass="71413">MFKKLAFVLCLLASSAASAYQDSFIALCYHDVKDSWDDDPTTVSVDVLLSHLSWIKTHNFHPVSIQDIVDARNGDKPLPENAVLLTFDDGYSSFYSRIYPALKSFHYPAVYGLVTSWMEIQQGQMVKYGSQLKPREDFISWPQVQEMVDSGLIEMASHTDDLHHGIISNPQNSSEPAATSRGYNPDTKSYESDNAFRARIDADLQKSADTLFQHLGKRPRALIWPYGSFSHETIGIARDNGFSVTMSLQDGMNNLYDLIAVKRHLITDNKTLADFAYTLTHFNESEPVRVAHVDLDYVYDKDPLQLDRNLDKLLDRMLSLHINTVYLQAYADPDGNGNADALYFPNRHLPMRSDLFNRVAWQLKTRARVNVFAWLPVLAFAVDAPDDWWVHELKDGKTMRSKNSYQRLSPFHHEAREFITEIYEDLAKNAHFYGVLFHDDAMLTDFEDMSPAALSHTKGLKPEEQMAVKVSALTDFTLHLAEKVRHYRPEIKTARNLYANVALNPASSAWLSQSLPNFLQSYDYVAVMAMPQMENAEKPSEWLTELINKIALHPQGLKKTVFELQAVDWKTRQPIPDEEVASQMELLQRHNALNFGYYPDNFLLNQPSLTMLKTMMSLETHPYGN</sequence>
<accession>A0A1R4H561</accession>
<dbReference type="Proteomes" id="UP000195667">
    <property type="component" value="Unassembled WGS sequence"/>
</dbReference>
<evidence type="ECO:0000256" key="2">
    <source>
        <dbReference type="SAM" id="MobiDB-lite"/>
    </source>
</evidence>
<dbReference type="PANTHER" id="PTHR34216:SF7">
    <property type="entry name" value="POLY-BETA-1,6-N-ACETYL-D-GLUCOSAMINE N-DEACETYLASE"/>
    <property type="match status" value="1"/>
</dbReference>
<dbReference type="OrthoDB" id="9814639at2"/>
<keyword evidence="6" id="KW-1185">Reference proteome</keyword>
<evidence type="ECO:0000313" key="6">
    <source>
        <dbReference type="Proteomes" id="UP000195667"/>
    </source>
</evidence>
<dbReference type="Pfam" id="PF14883">
    <property type="entry name" value="GHL13"/>
    <property type="match status" value="1"/>
</dbReference>
<dbReference type="Gene3D" id="3.20.20.370">
    <property type="entry name" value="Glycoside hydrolase/deacetylase"/>
    <property type="match status" value="1"/>
</dbReference>
<evidence type="ECO:0000256" key="1">
    <source>
        <dbReference type="ARBA" id="ARBA00022729"/>
    </source>
</evidence>
<dbReference type="PANTHER" id="PTHR34216">
    <property type="match status" value="1"/>
</dbReference>
<reference evidence="6" key="1">
    <citation type="submission" date="2017-02" db="EMBL/GenBank/DDBJ databases">
        <authorList>
            <person name="Daims H."/>
        </authorList>
    </citation>
    <scope>NUCLEOTIDE SEQUENCE [LARGE SCALE GENOMIC DNA]</scope>
</reference>
<keyword evidence="1 3" id="KW-0732">Signal</keyword>
<dbReference type="InterPro" id="IPR023854">
    <property type="entry name" value="PGA_deacetylase_PgaB"/>
</dbReference>
<dbReference type="Pfam" id="PF01522">
    <property type="entry name" value="Polysacc_deac_1"/>
    <property type="match status" value="1"/>
</dbReference>
<feature type="domain" description="NodB homology" evidence="4">
    <location>
        <begin position="81"/>
        <end position="321"/>
    </location>
</feature>
<dbReference type="SUPFAM" id="SSF88713">
    <property type="entry name" value="Glycoside hydrolase/deacetylase"/>
    <property type="match status" value="1"/>
</dbReference>
<proteinExistence type="predicted"/>
<dbReference type="GO" id="GO:0016810">
    <property type="term" value="F:hydrolase activity, acting on carbon-nitrogen (but not peptide) bonds"/>
    <property type="evidence" value="ECO:0007669"/>
    <property type="project" value="InterPro"/>
</dbReference>
<dbReference type="InterPro" id="IPR032772">
    <property type="entry name" value="PGA_deacetylase_PgaB_C"/>
</dbReference>
<dbReference type="NCBIfam" id="TIGR03938">
    <property type="entry name" value="deacetyl_PgaB"/>
    <property type="match status" value="1"/>
</dbReference>
<protein>
    <submittedName>
        <fullName evidence="5">Putative polysaccharide deacetylase associated with biofilm formation putative lipoprotein</fullName>
    </submittedName>
</protein>
<keyword evidence="5" id="KW-0449">Lipoprotein</keyword>
<organism evidence="5 6">
    <name type="scientific">Crenothrix polyspora</name>
    <dbReference type="NCBI Taxonomy" id="360316"/>
    <lineage>
        <taxon>Bacteria</taxon>
        <taxon>Pseudomonadati</taxon>
        <taxon>Pseudomonadota</taxon>
        <taxon>Gammaproteobacteria</taxon>
        <taxon>Methylococcales</taxon>
        <taxon>Crenotrichaceae</taxon>
        <taxon>Crenothrix</taxon>
    </lineage>
</organism>
<dbReference type="AlphaFoldDB" id="A0A1R4H561"/>
<dbReference type="RefSeq" id="WP_087142934.1">
    <property type="nucleotide sequence ID" value="NZ_FUKI01000092.1"/>
</dbReference>
<dbReference type="Gene3D" id="3.20.20.80">
    <property type="entry name" value="Glycosidases"/>
    <property type="match status" value="1"/>
</dbReference>
<feature type="signal peptide" evidence="3">
    <location>
        <begin position="1"/>
        <end position="19"/>
    </location>
</feature>
<dbReference type="InterPro" id="IPR011330">
    <property type="entry name" value="Glyco_hydro/deAcase_b/a-brl"/>
</dbReference>
<dbReference type="EMBL" id="FUKI01000092">
    <property type="protein sequence ID" value="SJM91393.1"/>
    <property type="molecule type" value="Genomic_DNA"/>
</dbReference>
<dbReference type="PROSITE" id="PS51677">
    <property type="entry name" value="NODB"/>
    <property type="match status" value="1"/>
</dbReference>
<evidence type="ECO:0000256" key="3">
    <source>
        <dbReference type="SAM" id="SignalP"/>
    </source>
</evidence>
<dbReference type="InterPro" id="IPR002509">
    <property type="entry name" value="NODB_dom"/>
</dbReference>
<name>A0A1R4H561_9GAMM</name>
<feature type="compositionally biased region" description="Polar residues" evidence="2">
    <location>
        <begin position="168"/>
        <end position="177"/>
    </location>
</feature>
<dbReference type="InterPro" id="IPR051398">
    <property type="entry name" value="Polysacch_Deacetylase"/>
</dbReference>
<evidence type="ECO:0000259" key="4">
    <source>
        <dbReference type="PROSITE" id="PS51677"/>
    </source>
</evidence>
<dbReference type="GO" id="GO:0005975">
    <property type="term" value="P:carbohydrate metabolic process"/>
    <property type="evidence" value="ECO:0007669"/>
    <property type="project" value="InterPro"/>
</dbReference>
<feature type="region of interest" description="Disordered" evidence="2">
    <location>
        <begin position="163"/>
        <end position="188"/>
    </location>
</feature>
<gene>
    <name evidence="5" type="primary">pgaB</name>
    <name evidence="5" type="ORF">CRENPOLYSF1_190062</name>
</gene>